<feature type="region of interest" description="Disordered" evidence="2">
    <location>
        <begin position="147"/>
        <end position="177"/>
    </location>
</feature>
<reference evidence="4 5" key="1">
    <citation type="submission" date="2023-03" db="EMBL/GenBank/DDBJ databases">
        <title>Genome insight into feeding habits of ladybird beetles.</title>
        <authorList>
            <person name="Li H.-S."/>
            <person name="Huang Y.-H."/>
            <person name="Pang H."/>
        </authorList>
    </citation>
    <scope>NUCLEOTIDE SEQUENCE [LARGE SCALE GENOMIC DNA]</scope>
    <source>
        <strain evidence="4">SYSU_2023b</strain>
        <tissue evidence="4">Whole body</tissue>
    </source>
</reference>
<dbReference type="PROSITE" id="PS50001">
    <property type="entry name" value="SH2"/>
    <property type="match status" value="1"/>
</dbReference>
<dbReference type="EMBL" id="JARQZJ010000093">
    <property type="protein sequence ID" value="KAK9884404.1"/>
    <property type="molecule type" value="Genomic_DNA"/>
</dbReference>
<dbReference type="SMART" id="SM00252">
    <property type="entry name" value="SH2"/>
    <property type="match status" value="1"/>
</dbReference>
<proteinExistence type="predicted"/>
<dbReference type="InterPro" id="IPR036860">
    <property type="entry name" value="SH2_dom_sf"/>
</dbReference>
<dbReference type="Pfam" id="PF00017">
    <property type="entry name" value="SH2"/>
    <property type="match status" value="1"/>
</dbReference>
<dbReference type="PANTHER" id="PTHR15832">
    <property type="entry name" value="SHC (SRC HOMOLOGY DOMAIN C-TERMINAL) ADAPTOR HOMOLOG"/>
    <property type="match status" value="1"/>
</dbReference>
<protein>
    <recommendedName>
        <fullName evidence="3">SH2 domain-containing protein</fullName>
    </recommendedName>
</protein>
<dbReference type="PANTHER" id="PTHR15832:SF2">
    <property type="entry name" value="SH2 DOMAIN-CONTAINING PROTEIN"/>
    <property type="match status" value="1"/>
</dbReference>
<feature type="domain" description="SH2" evidence="3">
    <location>
        <begin position="275"/>
        <end position="374"/>
    </location>
</feature>
<keyword evidence="1" id="KW-0727">SH2 domain</keyword>
<evidence type="ECO:0000259" key="3">
    <source>
        <dbReference type="PROSITE" id="PS50001"/>
    </source>
</evidence>
<feature type="compositionally biased region" description="Polar residues" evidence="2">
    <location>
        <begin position="94"/>
        <end position="113"/>
    </location>
</feature>
<gene>
    <name evidence="4" type="ORF">WA026_007250</name>
</gene>
<dbReference type="InterPro" id="IPR000980">
    <property type="entry name" value="SH2"/>
</dbReference>
<sequence>MAYAAQLQKQPGFQDVIAQQLDQSQTDKVLWTKELSGALDRDKSMQHQTHSNQSIEMDVQIPESATLRISPPSSIPGLKAHTHRYNVLGPSEKCVSSQSTPNSEESNSPTEMNSYKKMVEKPPLIKRFTMGLTGTLGSVDDDNCPLVSDNNSNASTPGSPTNRPLSGGYVNETSNSDNKNLLRKTTVENLRNDKENHKHLEMMENCRLLQGSPASLDQDYKTRRIFLHSSSSSSSCTQMNENGTLLNFMPVVPPPPERTDSLNNKEQEELRIAPWFQAGIPREIALEILGQEPIGAFMVRESTSKPGCFALSLRVPRNFQPTGISHYLIVRTNKGYKIQGFMKEFSTLTSLITHHSVMPELLPCPLSLSRYNPSFAKQDSKKDFADIDLDPDYNTLADFRRMMADLNV</sequence>
<evidence type="ECO:0000313" key="5">
    <source>
        <dbReference type="Proteomes" id="UP001431783"/>
    </source>
</evidence>
<feature type="compositionally biased region" description="Polar residues" evidence="2">
    <location>
        <begin position="148"/>
        <end position="164"/>
    </location>
</feature>
<comment type="caution">
    <text evidence="4">The sequence shown here is derived from an EMBL/GenBank/DDBJ whole genome shotgun (WGS) entry which is preliminary data.</text>
</comment>
<dbReference type="CDD" id="cd00173">
    <property type="entry name" value="SH2"/>
    <property type="match status" value="1"/>
</dbReference>
<accession>A0AAW1UMV2</accession>
<dbReference type="PRINTS" id="PR00401">
    <property type="entry name" value="SH2DOMAIN"/>
</dbReference>
<evidence type="ECO:0000313" key="4">
    <source>
        <dbReference type="EMBL" id="KAK9884404.1"/>
    </source>
</evidence>
<evidence type="ECO:0000256" key="1">
    <source>
        <dbReference type="PROSITE-ProRule" id="PRU00191"/>
    </source>
</evidence>
<name>A0AAW1UMV2_9CUCU</name>
<dbReference type="Gene3D" id="3.30.505.10">
    <property type="entry name" value="SH2 domain"/>
    <property type="match status" value="1"/>
</dbReference>
<dbReference type="SUPFAM" id="SSF55550">
    <property type="entry name" value="SH2 domain"/>
    <property type="match status" value="1"/>
</dbReference>
<dbReference type="AlphaFoldDB" id="A0AAW1UMV2"/>
<dbReference type="Proteomes" id="UP001431783">
    <property type="component" value="Unassembled WGS sequence"/>
</dbReference>
<feature type="region of interest" description="Disordered" evidence="2">
    <location>
        <begin position="90"/>
        <end position="113"/>
    </location>
</feature>
<organism evidence="4 5">
    <name type="scientific">Henosepilachna vigintioctopunctata</name>
    <dbReference type="NCBI Taxonomy" id="420089"/>
    <lineage>
        <taxon>Eukaryota</taxon>
        <taxon>Metazoa</taxon>
        <taxon>Ecdysozoa</taxon>
        <taxon>Arthropoda</taxon>
        <taxon>Hexapoda</taxon>
        <taxon>Insecta</taxon>
        <taxon>Pterygota</taxon>
        <taxon>Neoptera</taxon>
        <taxon>Endopterygota</taxon>
        <taxon>Coleoptera</taxon>
        <taxon>Polyphaga</taxon>
        <taxon>Cucujiformia</taxon>
        <taxon>Coccinelloidea</taxon>
        <taxon>Coccinellidae</taxon>
        <taxon>Epilachninae</taxon>
        <taxon>Epilachnini</taxon>
        <taxon>Henosepilachna</taxon>
    </lineage>
</organism>
<evidence type="ECO:0000256" key="2">
    <source>
        <dbReference type="SAM" id="MobiDB-lite"/>
    </source>
</evidence>
<keyword evidence="5" id="KW-1185">Reference proteome</keyword>